<keyword evidence="4" id="KW-1185">Reference proteome</keyword>
<name>A0A137P853_CONC2</name>
<dbReference type="GO" id="GO:0032543">
    <property type="term" value="P:mitochondrial translation"/>
    <property type="evidence" value="ECO:0007669"/>
    <property type="project" value="TreeGrafter"/>
</dbReference>
<feature type="domain" description="Amidase" evidence="2">
    <location>
        <begin position="27"/>
        <end position="361"/>
    </location>
</feature>
<dbReference type="GO" id="GO:0005739">
    <property type="term" value="C:mitochondrion"/>
    <property type="evidence" value="ECO:0007669"/>
    <property type="project" value="EnsemblFungi"/>
</dbReference>
<dbReference type="GO" id="GO:0007029">
    <property type="term" value="P:endoplasmic reticulum organization"/>
    <property type="evidence" value="ECO:0007669"/>
    <property type="project" value="EnsemblFungi"/>
</dbReference>
<evidence type="ECO:0000313" key="3">
    <source>
        <dbReference type="EMBL" id="KXN71180.1"/>
    </source>
</evidence>
<dbReference type="EMBL" id="KQ964481">
    <property type="protein sequence ID" value="KXN71180.1"/>
    <property type="molecule type" value="Genomic_DNA"/>
</dbReference>
<organism evidence="3 4">
    <name type="scientific">Conidiobolus coronatus (strain ATCC 28846 / CBS 209.66 / NRRL 28638)</name>
    <name type="common">Delacroixia coronata</name>
    <dbReference type="NCBI Taxonomy" id="796925"/>
    <lineage>
        <taxon>Eukaryota</taxon>
        <taxon>Fungi</taxon>
        <taxon>Fungi incertae sedis</taxon>
        <taxon>Zoopagomycota</taxon>
        <taxon>Entomophthoromycotina</taxon>
        <taxon>Entomophthoromycetes</taxon>
        <taxon>Entomophthorales</taxon>
        <taxon>Ancylistaceae</taxon>
        <taxon>Conidiobolus</taxon>
    </lineage>
</organism>
<dbReference type="PROSITE" id="PS00571">
    <property type="entry name" value="AMIDASES"/>
    <property type="match status" value="1"/>
</dbReference>
<dbReference type="GO" id="GO:0070681">
    <property type="term" value="P:glutaminyl-tRNAGln biosynthesis via transamidation"/>
    <property type="evidence" value="ECO:0007669"/>
    <property type="project" value="EnsemblFungi"/>
</dbReference>
<dbReference type="OMA" id="ANVEYQA"/>
<evidence type="ECO:0000313" key="4">
    <source>
        <dbReference type="Proteomes" id="UP000070444"/>
    </source>
</evidence>
<dbReference type="STRING" id="796925.A0A137P853"/>
<dbReference type="InterPro" id="IPR023631">
    <property type="entry name" value="Amidase_dom"/>
</dbReference>
<dbReference type="InterPro" id="IPR036928">
    <property type="entry name" value="AS_sf"/>
</dbReference>
<reference evidence="3 4" key="1">
    <citation type="journal article" date="2015" name="Genome Biol. Evol.">
        <title>Phylogenomic analyses indicate that early fungi evolved digesting cell walls of algal ancestors of land plants.</title>
        <authorList>
            <person name="Chang Y."/>
            <person name="Wang S."/>
            <person name="Sekimoto S."/>
            <person name="Aerts A.L."/>
            <person name="Choi C."/>
            <person name="Clum A."/>
            <person name="LaButti K.M."/>
            <person name="Lindquist E.A."/>
            <person name="Yee Ngan C."/>
            <person name="Ohm R.A."/>
            <person name="Salamov A.A."/>
            <person name="Grigoriev I.V."/>
            <person name="Spatafora J.W."/>
            <person name="Berbee M.L."/>
        </authorList>
    </citation>
    <scope>NUCLEOTIDE SEQUENCE [LARGE SCALE GENOMIC DNA]</scope>
    <source>
        <strain evidence="3 4">NRRL 28638</strain>
    </source>
</reference>
<dbReference type="PANTHER" id="PTHR11895">
    <property type="entry name" value="TRANSAMIDASE"/>
    <property type="match status" value="1"/>
</dbReference>
<accession>A0A137P853</accession>
<evidence type="ECO:0000256" key="1">
    <source>
        <dbReference type="ARBA" id="ARBA00009199"/>
    </source>
</evidence>
<dbReference type="InterPro" id="IPR000120">
    <property type="entry name" value="Amidase"/>
</dbReference>
<protein>
    <submittedName>
        <fullName evidence="3">Amidase signature enzyme</fullName>
    </submittedName>
</protein>
<comment type="similarity">
    <text evidence="1">Belongs to the amidase family.</text>
</comment>
<sequence>MILKYTARNYNKIKLINRSVSTLNFNYQNFEKISKQLNCFININSEANINDQINKSKERSDKGTSLSSLEGVTLAIKDNISVKELPTTCSSKYLKDFKPPKDATCVKLLKESGCVILGKTNLDEFGMGSSNLYSHFGACKHPFHDNLVPGGSSGGSACSVASNLTQVSLGSDTGGSVRLPASYCGIYGFKPSYGRISRFGLISYANSLDTIGILSSDLSLLKETYNQLNKPDTLDSTCLTNSIREEISEKVNSIKFLGTQDLKDITVVKTEWQNSISKLSKLGAKIVEVSLPHTKYALPAYYTIALAEASSNLARYDGIKYGYRTPGDISNFMEQVSKSRLESLGEEVQKRILLGTFTLSHG</sequence>
<dbReference type="Proteomes" id="UP000070444">
    <property type="component" value="Unassembled WGS sequence"/>
</dbReference>
<dbReference type="Pfam" id="PF01425">
    <property type="entry name" value="Amidase"/>
    <property type="match status" value="1"/>
</dbReference>
<dbReference type="GO" id="GO:0050567">
    <property type="term" value="F:glutaminyl-tRNA synthase (glutamine-hydrolyzing) activity"/>
    <property type="evidence" value="ECO:0007669"/>
    <property type="project" value="EnsemblFungi"/>
</dbReference>
<evidence type="ECO:0000259" key="2">
    <source>
        <dbReference type="Pfam" id="PF01425"/>
    </source>
</evidence>
<dbReference type="PANTHER" id="PTHR11895:SF7">
    <property type="entry name" value="GLUTAMYL-TRNA(GLN) AMIDOTRANSFERASE SUBUNIT A, MITOCHONDRIAL"/>
    <property type="match status" value="1"/>
</dbReference>
<dbReference type="OrthoDB" id="421993at2759"/>
<dbReference type="GO" id="GO:0030956">
    <property type="term" value="C:glutamyl-tRNA(Gln) amidotransferase complex"/>
    <property type="evidence" value="ECO:0007669"/>
    <property type="project" value="EnsemblFungi"/>
</dbReference>
<proteinExistence type="inferred from homology"/>
<gene>
    <name evidence="3" type="ORF">CONCODRAFT_6139</name>
</gene>
<dbReference type="InterPro" id="IPR020556">
    <property type="entry name" value="Amidase_CS"/>
</dbReference>
<dbReference type="AlphaFoldDB" id="A0A137P853"/>
<dbReference type="SUPFAM" id="SSF75304">
    <property type="entry name" value="Amidase signature (AS) enzymes"/>
    <property type="match status" value="1"/>
</dbReference>
<dbReference type="Gene3D" id="3.90.1300.10">
    <property type="entry name" value="Amidase signature (AS) domain"/>
    <property type="match status" value="1"/>
</dbReference>